<feature type="compositionally biased region" description="Basic and acidic residues" evidence="1">
    <location>
        <begin position="164"/>
        <end position="181"/>
    </location>
</feature>
<organism evidence="2 3">
    <name type="scientific">Thermoanaerobaculum aquaticum</name>
    <dbReference type="NCBI Taxonomy" id="1312852"/>
    <lineage>
        <taxon>Bacteria</taxon>
        <taxon>Pseudomonadati</taxon>
        <taxon>Acidobacteriota</taxon>
        <taxon>Thermoanaerobaculia</taxon>
        <taxon>Thermoanaerobaculales</taxon>
        <taxon>Thermoanaerobaculaceae</taxon>
        <taxon>Thermoanaerobaculum</taxon>
    </lineage>
</organism>
<dbReference type="Pfam" id="PF18854">
    <property type="entry name" value="baeRF_family10"/>
    <property type="match status" value="1"/>
</dbReference>
<dbReference type="STRING" id="1312852.EG19_01585"/>
<dbReference type="Gene3D" id="3.30.420.60">
    <property type="entry name" value="eRF1 domain 2"/>
    <property type="match status" value="1"/>
</dbReference>
<dbReference type="Gene3D" id="3.30.1330.30">
    <property type="match status" value="1"/>
</dbReference>
<dbReference type="InterPro" id="IPR004403">
    <property type="entry name" value="Peptide_chain-rel_eRF1/aRF1"/>
</dbReference>
<dbReference type="InterPro" id="IPR041202">
    <property type="entry name" value="BaeRF_family10"/>
</dbReference>
<dbReference type="EMBL" id="JMFG01000015">
    <property type="protein sequence ID" value="KDA53913.1"/>
    <property type="molecule type" value="Genomic_DNA"/>
</dbReference>
<evidence type="ECO:0000313" key="3">
    <source>
        <dbReference type="Proteomes" id="UP000027284"/>
    </source>
</evidence>
<sequence>MIRHRDIEQLQKLSQAPGNTLTVYLDVDQSKPANRKRGFETQLKDMLKQLIAQHPGDEELVTTAQEVEDIVKRVEPTGKTLVLFRHRRLGFTFRNVLKLALPPAAYWTRGAMLRPLVEALDEYERYAVVLVDSQRARLFTVFLGEIEEHKDLVSFIPPRPDSPSSDKLRSQSRMERHHDESVSAHVKTVAKELSRLVDELEVDRLVLGGNNEVANALARLLPKRLQGRLVEILPLPISATHEEILQRTAEVQERLERVAELELVRDLLREVRKGGRAVAGLPATLDAVNTKPVWKLVYVRGLSVEGQECGECGGLFTMAEEKCPQCGNTLHHVKAFVDRLSHRVIEAGGSVEVVSGPAAETLRQVGDIAAILRG</sequence>
<evidence type="ECO:0000313" key="2">
    <source>
        <dbReference type="EMBL" id="KDA53913.1"/>
    </source>
</evidence>
<comment type="caution">
    <text evidence="2">The sequence shown here is derived from an EMBL/GenBank/DDBJ whole genome shotgun (WGS) entry which is preliminary data.</text>
</comment>
<dbReference type="AlphaFoldDB" id="A0A062XSY8"/>
<evidence type="ECO:0000256" key="1">
    <source>
        <dbReference type="SAM" id="MobiDB-lite"/>
    </source>
</evidence>
<dbReference type="GO" id="GO:0003747">
    <property type="term" value="F:translation release factor activity"/>
    <property type="evidence" value="ECO:0007669"/>
    <property type="project" value="InterPro"/>
</dbReference>
<dbReference type="InterPro" id="IPR042226">
    <property type="entry name" value="eFR1_2_sf"/>
</dbReference>
<name>A0A062XSY8_9BACT</name>
<dbReference type="OrthoDB" id="5241360at2"/>
<reference evidence="2 3" key="1">
    <citation type="submission" date="2014-04" db="EMBL/GenBank/DDBJ databases">
        <title>The Genome Sequence of Thermoanaerobaculum aquaticum MP-01, The First Cultivated Group 23 Acidobacterium.</title>
        <authorList>
            <person name="Stamps B.W."/>
            <person name="Losey N.A."/>
            <person name="Lawson P.A."/>
            <person name="Stevenson B.S."/>
        </authorList>
    </citation>
    <scope>NUCLEOTIDE SEQUENCE [LARGE SCALE GENOMIC DNA]</scope>
    <source>
        <strain evidence="2 3">MP-01</strain>
    </source>
</reference>
<dbReference type="RefSeq" id="WP_038048532.1">
    <property type="nucleotide sequence ID" value="NZ_JMFG01000015.1"/>
</dbReference>
<dbReference type="InterPro" id="IPR029064">
    <property type="entry name" value="Ribosomal_eL30-like_sf"/>
</dbReference>
<proteinExistence type="predicted"/>
<dbReference type="PANTHER" id="PTHR10113">
    <property type="entry name" value="PEPTIDE CHAIN RELEASE FACTOR SUBUNIT 1"/>
    <property type="match status" value="1"/>
</dbReference>
<protein>
    <recommendedName>
        <fullName evidence="4">eRF1 domain-containing protein</fullName>
    </recommendedName>
</protein>
<gene>
    <name evidence="2" type="ORF">EG19_01585</name>
</gene>
<accession>A0A062XSY8</accession>
<dbReference type="SUPFAM" id="SSF53137">
    <property type="entry name" value="Translational machinery components"/>
    <property type="match status" value="1"/>
</dbReference>
<evidence type="ECO:0008006" key="4">
    <source>
        <dbReference type="Google" id="ProtNLM"/>
    </source>
</evidence>
<dbReference type="Proteomes" id="UP000027284">
    <property type="component" value="Unassembled WGS sequence"/>
</dbReference>
<feature type="region of interest" description="Disordered" evidence="1">
    <location>
        <begin position="154"/>
        <end position="181"/>
    </location>
</feature>
<keyword evidence="3" id="KW-1185">Reference proteome</keyword>